<proteinExistence type="predicted"/>
<organism evidence="2 3">
    <name type="scientific">Pendulispora albinea</name>
    <dbReference type="NCBI Taxonomy" id="2741071"/>
    <lineage>
        <taxon>Bacteria</taxon>
        <taxon>Pseudomonadati</taxon>
        <taxon>Myxococcota</taxon>
        <taxon>Myxococcia</taxon>
        <taxon>Myxococcales</taxon>
        <taxon>Sorangiineae</taxon>
        <taxon>Pendulisporaceae</taxon>
        <taxon>Pendulispora</taxon>
    </lineage>
</organism>
<evidence type="ECO:0000313" key="2">
    <source>
        <dbReference type="EMBL" id="WXB14615.1"/>
    </source>
</evidence>
<dbReference type="InterPro" id="IPR037165">
    <property type="entry name" value="AldOxase/xan_DH_Mopterin-bd_sf"/>
</dbReference>
<dbReference type="Pfam" id="PF01315">
    <property type="entry name" value="Ald_Xan_dh_C"/>
    <property type="match status" value="1"/>
</dbReference>
<dbReference type="PANTHER" id="PTHR11908">
    <property type="entry name" value="XANTHINE DEHYDROGENASE"/>
    <property type="match status" value="1"/>
</dbReference>
<dbReference type="Pfam" id="PF20256">
    <property type="entry name" value="MoCoBD_2"/>
    <property type="match status" value="1"/>
</dbReference>
<dbReference type="PANTHER" id="PTHR11908:SF153">
    <property type="entry name" value="DEHYDROGENASE"/>
    <property type="match status" value="1"/>
</dbReference>
<feature type="domain" description="Aldehyde oxidase/xanthine dehydrogenase a/b hammerhead" evidence="1">
    <location>
        <begin position="20"/>
        <end position="130"/>
    </location>
</feature>
<dbReference type="InterPro" id="IPR008274">
    <property type="entry name" value="AldOxase/xan_DH_MoCoBD1"/>
</dbReference>
<gene>
    <name evidence="2" type="ORF">LZC94_43175</name>
</gene>
<accession>A0ABZ2LV55</accession>
<name>A0ABZ2LV55_9BACT</name>
<dbReference type="Gene3D" id="3.30.365.10">
    <property type="entry name" value="Aldehyde oxidase/xanthine dehydrogenase, molybdopterin binding domain"/>
    <property type="match status" value="4"/>
</dbReference>
<dbReference type="Proteomes" id="UP001370348">
    <property type="component" value="Chromosome"/>
</dbReference>
<keyword evidence="3" id="KW-1185">Reference proteome</keyword>
<dbReference type="RefSeq" id="WP_394824239.1">
    <property type="nucleotide sequence ID" value="NZ_CP089984.1"/>
</dbReference>
<evidence type="ECO:0000259" key="1">
    <source>
        <dbReference type="SMART" id="SM01008"/>
    </source>
</evidence>
<dbReference type="SUPFAM" id="SSF56003">
    <property type="entry name" value="Molybdenum cofactor-binding domain"/>
    <property type="match status" value="1"/>
</dbReference>
<dbReference type="SMART" id="SM01008">
    <property type="entry name" value="Ald_Xan_dh_C"/>
    <property type="match status" value="1"/>
</dbReference>
<evidence type="ECO:0000313" key="3">
    <source>
        <dbReference type="Proteomes" id="UP001370348"/>
    </source>
</evidence>
<dbReference type="SUPFAM" id="SSF54665">
    <property type="entry name" value="CO dehydrogenase molybdoprotein N-domain-like"/>
    <property type="match status" value="1"/>
</dbReference>
<dbReference type="InterPro" id="IPR046867">
    <property type="entry name" value="AldOxase/xan_DH_MoCoBD2"/>
</dbReference>
<protein>
    <submittedName>
        <fullName evidence="2">Xanthine dehydrogenase family protein molybdopterin-binding subunit</fullName>
    </submittedName>
</protein>
<dbReference type="InterPro" id="IPR000674">
    <property type="entry name" value="Ald_Oxase/Xan_DH_a/b"/>
</dbReference>
<dbReference type="Gene3D" id="3.90.1170.50">
    <property type="entry name" value="Aldehyde oxidase/xanthine dehydrogenase, a/b hammerhead"/>
    <property type="match status" value="1"/>
</dbReference>
<sequence>MSASNVGKGIDRIDARLKVTGKAVFPAETGVANVAHAVVVTSTIARGRITTFDAREAERAPGVLSVMSHLNAPKLPGIDKKTSPNDRAHQLFQDDAVRFNDQPIAVVVADTLERARHAARLVVVRYAGSASTVDMTAELPRAYKPATSRFELDSNRGDREAGLAAAKVRVEQTYTTPTEHHNPMEPHAAIAIWHAGDRATLYVTTQGIFAVRDRFALLFGIPKENVRVISHYVGGGFGCKGSPWSYIAMAAMAAKLTGRGVKLVLSRQQMFSLVGHRSHTVQKVALGADANGKLTVIAHDVISATSRVDEFVEPAALQTRKLYACPNVSTSHRLVRLDIPTPTFTRAPGEAPGTFALESAMDELAYALGLDPIELRLRNYADEDPDEKKPWSSKSLRDCYRRGAEQFGWSRRTAAPRSMRDGRWLVGWGMATATYPAHQRAASAIARVRADGSALVQAGSQDIGTGTYTIMTQIAADALTLPLDQVRFELGDTALPETPNSGGSSTAASVGSAVKMAGLAVRKKLAEAAAADPRSPLHGLALDAIDAADGALFAKADRARRDPFAAIVARSGGREIVAKVDNREKADRKRYATHSFGAQFAEVKVDEELGVVRVSRFVGAFAAGTILNAKTAASQLQGGIIWGIGLALHEHTWRDERSGRIATRDLADYHVPVHADVPRIEIVTVDEVDPYVNEVGAKGVGEIGITGVGAAIANAVYHATGRRIRDLPITPDKLL</sequence>
<dbReference type="Pfam" id="PF02738">
    <property type="entry name" value="MoCoBD_1"/>
    <property type="match status" value="1"/>
</dbReference>
<dbReference type="InterPro" id="IPR016208">
    <property type="entry name" value="Ald_Oxase/xanthine_DH-like"/>
</dbReference>
<reference evidence="2 3" key="1">
    <citation type="submission" date="2021-12" db="EMBL/GenBank/DDBJ databases">
        <title>Discovery of the Pendulisporaceae a myxobacterial family with distinct sporulation behavior and unique specialized metabolism.</title>
        <authorList>
            <person name="Garcia R."/>
            <person name="Popoff A."/>
            <person name="Bader C.D."/>
            <person name="Loehr J."/>
            <person name="Walesch S."/>
            <person name="Walt C."/>
            <person name="Boldt J."/>
            <person name="Bunk B."/>
            <person name="Haeckl F.J.F.P.J."/>
            <person name="Gunesch A.P."/>
            <person name="Birkelbach J."/>
            <person name="Nuebel U."/>
            <person name="Pietschmann T."/>
            <person name="Bach T."/>
            <person name="Mueller R."/>
        </authorList>
    </citation>
    <scope>NUCLEOTIDE SEQUENCE [LARGE SCALE GENOMIC DNA]</scope>
    <source>
        <strain evidence="2 3">MSr11954</strain>
    </source>
</reference>
<dbReference type="InterPro" id="IPR036856">
    <property type="entry name" value="Ald_Oxase/Xan_DH_a/b_sf"/>
</dbReference>
<dbReference type="EMBL" id="CP089984">
    <property type="protein sequence ID" value="WXB14615.1"/>
    <property type="molecule type" value="Genomic_DNA"/>
</dbReference>